<evidence type="ECO:0000313" key="2">
    <source>
        <dbReference type="Proteomes" id="UP000319257"/>
    </source>
</evidence>
<reference evidence="1 2" key="1">
    <citation type="submission" date="2019-06" db="EMBL/GenBank/DDBJ databases">
        <title>Draft genome sequence of the filamentous fungus Phialemoniopsis curvata isolated from diesel fuel.</title>
        <authorList>
            <person name="Varaljay V.A."/>
            <person name="Lyon W.J."/>
            <person name="Crouch A.L."/>
            <person name="Drake C.E."/>
            <person name="Hollomon J.M."/>
            <person name="Nadeau L.J."/>
            <person name="Nunn H.S."/>
            <person name="Stevenson B.S."/>
            <person name="Bojanowski C.L."/>
            <person name="Crookes-Goodson W.J."/>
        </authorList>
    </citation>
    <scope>NUCLEOTIDE SEQUENCE [LARGE SCALE GENOMIC DNA]</scope>
    <source>
        <strain evidence="1 2">D216</strain>
    </source>
</reference>
<dbReference type="RefSeq" id="XP_030996411.1">
    <property type="nucleotide sequence ID" value="XM_031139579.1"/>
</dbReference>
<name>A0A507BDV9_9PEZI</name>
<proteinExistence type="predicted"/>
<protein>
    <submittedName>
        <fullName evidence="1">Uncharacterized protein</fullName>
    </submittedName>
</protein>
<accession>A0A507BDV9</accession>
<dbReference type="Proteomes" id="UP000319257">
    <property type="component" value="Unassembled WGS sequence"/>
</dbReference>
<keyword evidence="2" id="KW-1185">Reference proteome</keyword>
<sequence length="913" mass="102122">MASFGQLTGAFLKASQETTLAFANLNFDFSIIKYDAPQEYRRLGEALTKRRRDEAEDGQLHVTARKLSALFHSVMPEVPNLIQAYGKRVSEIAKLPQTKTKSSINPAIFADHLGADGTTIWAAATSGREAVTIHLLACMLARIWTREEAISVWSELVEQRKAHLRTQIANCEHEFKASDLTASRLEISRVQLDSWDASARVAESNQQVFQRDSLVEPGGIVTIGLQGKHDDSQGLFWSLPLAHARYYGDPVMIKRHAGVGDSRVAFEDFLFVCLGAVLGGWKIASSRLDAALELIHKFAATVRWQGAALTDRPKRLEWLRTFGEAISLYTKSRDVRRQEITHLLLFGQRRSREFLDANKEKIAPFFGLTEFTGLVTSFNNDSSGCVYFLKMWALNNLKASKAKHAVIRYHTTSFSTAQYTTVLDNESSKKRRRTRSSTQQVNPLNAPLTWADSEDCPTFDMTTIYMPGRLGGEREDYTIVCGEPSIAAVYLPSRIREERQTRIAVGQLIDCLERAELDLSQLVDSFFTEYKRLESSNYFQSLQAIDTAKLVFDKLPGAKVDLRVTLASPSGAKWWQSTVCNHELGLATTLSCIAYFETGGLDIDPDSIGDDTFALSYNASIFVASNLLRDPGEDDPEPLVEVLFGNVGRPGLAFLISPPDPRIAEVNFAEWNLVTHAPFDGSFLDGFDKTTFHLSFTGYELPVDVDRRSNRDAPAYFLETAISIYDRGRWIGDINNSRSWDDVIKISGTGCHHSASQKADISCLPSFIAVDTWQELLDTPAESFMIRAFDNPIGRLATALIAARVVEYVLILSRKDPCWACLRRDLHGLGDSDATETLTGNSVDDINDFYYDEGQSEAHDEDSFEALDCQFALRGDQERDSYGLDFQMPEDNEELDIDMEAKMLQIGRIAVVF</sequence>
<dbReference type="OrthoDB" id="5354164at2759"/>
<comment type="caution">
    <text evidence="1">The sequence shown here is derived from an EMBL/GenBank/DDBJ whole genome shotgun (WGS) entry which is preliminary data.</text>
</comment>
<evidence type="ECO:0000313" key="1">
    <source>
        <dbReference type="EMBL" id="TPX14700.1"/>
    </source>
</evidence>
<dbReference type="GeneID" id="41972542"/>
<dbReference type="AlphaFoldDB" id="A0A507BDV9"/>
<dbReference type="InParanoid" id="A0A507BDV9"/>
<gene>
    <name evidence="1" type="ORF">E0L32_005095</name>
</gene>
<dbReference type="EMBL" id="SKBQ01000026">
    <property type="protein sequence ID" value="TPX14700.1"/>
    <property type="molecule type" value="Genomic_DNA"/>
</dbReference>
<dbReference type="STRING" id="1093900.A0A507BDV9"/>
<organism evidence="1 2">
    <name type="scientific">Thyridium curvatum</name>
    <dbReference type="NCBI Taxonomy" id="1093900"/>
    <lineage>
        <taxon>Eukaryota</taxon>
        <taxon>Fungi</taxon>
        <taxon>Dikarya</taxon>
        <taxon>Ascomycota</taxon>
        <taxon>Pezizomycotina</taxon>
        <taxon>Sordariomycetes</taxon>
        <taxon>Sordariomycetidae</taxon>
        <taxon>Thyridiales</taxon>
        <taxon>Thyridiaceae</taxon>
        <taxon>Thyridium</taxon>
    </lineage>
</organism>